<keyword evidence="1" id="KW-1133">Transmembrane helix</keyword>
<protein>
    <submittedName>
        <fullName evidence="2">Uncharacterized protein</fullName>
    </submittedName>
</protein>
<keyword evidence="1" id="KW-0812">Transmembrane</keyword>
<name>A0A0G1EJ01_9BACT</name>
<evidence type="ECO:0000256" key="1">
    <source>
        <dbReference type="SAM" id="Phobius"/>
    </source>
</evidence>
<accession>A0A0G1EJ01</accession>
<gene>
    <name evidence="2" type="ORF">UV58_C0002G0016</name>
</gene>
<proteinExistence type="predicted"/>
<dbReference type="Proteomes" id="UP000034810">
    <property type="component" value="Unassembled WGS sequence"/>
</dbReference>
<organism evidence="2 3">
    <name type="scientific">Candidatus Wolfebacteria bacterium GW2011_GWC1_43_10</name>
    <dbReference type="NCBI Taxonomy" id="1619011"/>
    <lineage>
        <taxon>Bacteria</taxon>
        <taxon>Candidatus Wolfeibacteriota</taxon>
    </lineage>
</organism>
<reference evidence="2 3" key="1">
    <citation type="journal article" date="2015" name="Nature">
        <title>rRNA introns, odd ribosomes, and small enigmatic genomes across a large radiation of phyla.</title>
        <authorList>
            <person name="Brown C.T."/>
            <person name="Hug L.A."/>
            <person name="Thomas B.C."/>
            <person name="Sharon I."/>
            <person name="Castelle C.J."/>
            <person name="Singh A."/>
            <person name="Wilkins M.J."/>
            <person name="Williams K.H."/>
            <person name="Banfield J.F."/>
        </authorList>
    </citation>
    <scope>NUCLEOTIDE SEQUENCE [LARGE SCALE GENOMIC DNA]</scope>
</reference>
<evidence type="ECO:0000313" key="2">
    <source>
        <dbReference type="EMBL" id="KKS83006.1"/>
    </source>
</evidence>
<keyword evidence="1" id="KW-0472">Membrane</keyword>
<dbReference type="AlphaFoldDB" id="A0A0G1EJ01"/>
<evidence type="ECO:0000313" key="3">
    <source>
        <dbReference type="Proteomes" id="UP000034810"/>
    </source>
</evidence>
<comment type="caution">
    <text evidence="2">The sequence shown here is derived from an EMBL/GenBank/DDBJ whole genome shotgun (WGS) entry which is preliminary data.</text>
</comment>
<dbReference type="EMBL" id="LCFA01000002">
    <property type="protein sequence ID" value="KKS83006.1"/>
    <property type="molecule type" value="Genomic_DNA"/>
</dbReference>
<feature type="transmembrane region" description="Helical" evidence="1">
    <location>
        <begin position="58"/>
        <end position="78"/>
    </location>
</feature>
<sequence>MEPKTIIKNLRALRVIQPDENFSARSRLVVLSCSPEIPGNFPTERGWYLVAVRHLQRIGLSLSFTVGVAVLILSIFYATRELSPLFLPGLNEKRVVAEAEMINSQIDIQLSQLEHFQETSQKGNQALQQAANTQLNHLNETVIEKEAENNTPNFSSSVLETNSKINQILESLSE</sequence>